<accession>A0A9Q0K429</accession>
<comment type="similarity">
    <text evidence="3">Belongs to the GRAS family.</text>
</comment>
<dbReference type="PANTHER" id="PTHR31636">
    <property type="entry name" value="OSJNBA0084A10.13 PROTEIN-RELATED"/>
    <property type="match status" value="1"/>
</dbReference>
<dbReference type="PROSITE" id="PS50985">
    <property type="entry name" value="GRAS"/>
    <property type="match status" value="1"/>
</dbReference>
<feature type="region of interest" description="SAW" evidence="3">
    <location>
        <begin position="453"/>
        <end position="523"/>
    </location>
</feature>
<comment type="caution">
    <text evidence="3">Lacks conserved residue(s) required for the propagation of feature annotation.</text>
</comment>
<evidence type="ECO:0000313" key="6">
    <source>
        <dbReference type="Proteomes" id="UP001141806"/>
    </source>
</evidence>
<comment type="caution">
    <text evidence="5">The sequence shown here is derived from an EMBL/GenBank/DDBJ whole genome shotgun (WGS) entry which is preliminary data.</text>
</comment>
<keyword evidence="2" id="KW-0804">Transcription</keyword>
<evidence type="ECO:0000313" key="5">
    <source>
        <dbReference type="EMBL" id="KAJ4963094.1"/>
    </source>
</evidence>
<evidence type="ECO:0000256" key="4">
    <source>
        <dbReference type="SAM" id="MobiDB-lite"/>
    </source>
</evidence>
<name>A0A9Q0K429_9MAGN</name>
<feature type="region of interest" description="Leucine repeat II (LRII)" evidence="3">
    <location>
        <begin position="316"/>
        <end position="348"/>
    </location>
</feature>
<dbReference type="Pfam" id="PF03514">
    <property type="entry name" value="GRAS"/>
    <property type="match status" value="1"/>
</dbReference>
<keyword evidence="1" id="KW-0805">Transcription regulation</keyword>
<evidence type="ECO:0000256" key="1">
    <source>
        <dbReference type="ARBA" id="ARBA00023015"/>
    </source>
</evidence>
<dbReference type="Proteomes" id="UP001141806">
    <property type="component" value="Unassembled WGS sequence"/>
</dbReference>
<protein>
    <recommendedName>
        <fullName evidence="7">Scarecrow-like protein 15</fullName>
    </recommendedName>
</protein>
<evidence type="ECO:0000256" key="3">
    <source>
        <dbReference type="PROSITE-ProRule" id="PRU01191"/>
    </source>
</evidence>
<gene>
    <name evidence="5" type="ORF">NE237_023033</name>
</gene>
<feature type="region of interest" description="Disordered" evidence="4">
    <location>
        <begin position="1"/>
        <end position="57"/>
    </location>
</feature>
<proteinExistence type="inferred from homology"/>
<evidence type="ECO:0008006" key="7">
    <source>
        <dbReference type="Google" id="ProtNLM"/>
    </source>
</evidence>
<reference evidence="5" key="1">
    <citation type="journal article" date="2023" name="Plant J.">
        <title>The genome of the king protea, Protea cynaroides.</title>
        <authorList>
            <person name="Chang J."/>
            <person name="Duong T.A."/>
            <person name="Schoeman C."/>
            <person name="Ma X."/>
            <person name="Roodt D."/>
            <person name="Barker N."/>
            <person name="Li Z."/>
            <person name="Van de Peer Y."/>
            <person name="Mizrachi E."/>
        </authorList>
    </citation>
    <scope>NUCLEOTIDE SEQUENCE</scope>
    <source>
        <tissue evidence="5">Young leaves</tissue>
    </source>
</reference>
<organism evidence="5 6">
    <name type="scientific">Protea cynaroides</name>
    <dbReference type="NCBI Taxonomy" id="273540"/>
    <lineage>
        <taxon>Eukaryota</taxon>
        <taxon>Viridiplantae</taxon>
        <taxon>Streptophyta</taxon>
        <taxon>Embryophyta</taxon>
        <taxon>Tracheophyta</taxon>
        <taxon>Spermatophyta</taxon>
        <taxon>Magnoliopsida</taxon>
        <taxon>Proteales</taxon>
        <taxon>Proteaceae</taxon>
        <taxon>Protea</taxon>
    </lineage>
</organism>
<dbReference type="AlphaFoldDB" id="A0A9Q0K429"/>
<dbReference type="OrthoDB" id="764992at2759"/>
<sequence length="524" mass="58424">MKSPFTSTQREHSHPKPPQFSYNGTTTDNHSCYEPTSVLDIRRSPSPVAGAPDSVSSFPAVPGVFLDDLSLHWDDPLPVLPSDDWDSMTWGFGKKEDLSSSDTHNPNPPHVPIPPSEPCFPVSSLLRPDFNASPVSSFNQDPRHDSYQSLIDANHDFDCVQLDQLIRAAQCVDLAQLQVAQVILERLNQSLQSPDGKPLQRAAFYFKEALQSVLTGSNRTTYSSTSATFHKIRAYKAFCEISPIAPFANFSTNQALLETLNGARFIHAIDFEIGLGLQWASFMQELANRAKDYNLPPPTLRVTAVVSEESLIEAELIKNNLYQLADELGIRFQIEFLSVRSFETAMFNAVRFVEGETIAVNLSPAILGHLAASDSVFRFFCLLRRIAPHIVLFVDTEGWRGAGPPSFRCNFVNGLELYSSLLESLDAANSHGLDFVRLIERYYLRPKILAAVPAARNRVPSSSWWELFAAAGMLPVPFSEFTESQAECLVRRAQARGFHVAKRQTSILLCWQGRELLATSAWRC</sequence>
<dbReference type="EMBL" id="JAMYWD010000008">
    <property type="protein sequence ID" value="KAJ4963094.1"/>
    <property type="molecule type" value="Genomic_DNA"/>
</dbReference>
<evidence type="ECO:0000256" key="2">
    <source>
        <dbReference type="ARBA" id="ARBA00023163"/>
    </source>
</evidence>
<keyword evidence="6" id="KW-1185">Reference proteome</keyword>
<feature type="compositionally biased region" description="Polar residues" evidence="4">
    <location>
        <begin position="20"/>
        <end position="30"/>
    </location>
</feature>
<dbReference type="InterPro" id="IPR005202">
    <property type="entry name" value="TF_GRAS"/>
</dbReference>